<proteinExistence type="predicted"/>
<name>A0AA88DUT9_FICCA</name>
<feature type="domain" description="Transposase MuDR plant" evidence="1">
    <location>
        <begin position="165"/>
        <end position="229"/>
    </location>
</feature>
<keyword evidence="3" id="KW-1185">Reference proteome</keyword>
<evidence type="ECO:0000259" key="1">
    <source>
        <dbReference type="Pfam" id="PF03108"/>
    </source>
</evidence>
<organism evidence="2 3">
    <name type="scientific">Ficus carica</name>
    <name type="common">Common fig</name>
    <dbReference type="NCBI Taxonomy" id="3494"/>
    <lineage>
        <taxon>Eukaryota</taxon>
        <taxon>Viridiplantae</taxon>
        <taxon>Streptophyta</taxon>
        <taxon>Embryophyta</taxon>
        <taxon>Tracheophyta</taxon>
        <taxon>Spermatophyta</taxon>
        <taxon>Magnoliopsida</taxon>
        <taxon>eudicotyledons</taxon>
        <taxon>Gunneridae</taxon>
        <taxon>Pentapetalae</taxon>
        <taxon>rosids</taxon>
        <taxon>fabids</taxon>
        <taxon>Rosales</taxon>
        <taxon>Moraceae</taxon>
        <taxon>Ficeae</taxon>
        <taxon>Ficus</taxon>
    </lineage>
</organism>
<gene>
    <name evidence="2" type="ORF">TIFTF001_030670</name>
</gene>
<sequence>MTLHVIIKEKCDKRKAIYVRGDDDLNSNGGDALGFHDDYFGCRINEEIPFVARFVPTDLLGSYEHPLQVCVTSTLINERISGFNPTPITGSNPTLEETVLEEVANEDDGVDKAGDDVLEGGDEVRKGCDGVLEEDDSRCQHFESEETRFVPLISSDSDRNDSSDLMVGKHFDSKEELNTKLNLIAINGKFEMKVKKSTKSLKEVVCVDELNCLWRVRATKMPGSNFFVIRQYNGIHTCSLMNRSINHRQASSRVIGTRMKGHFINYKQPHNILEEVRAIKVVEPDVKMFRDRPRLTRFSSQGEYIVKKYKCVTCGQK</sequence>
<comment type="caution">
    <text evidence="2">The sequence shown here is derived from an EMBL/GenBank/DDBJ whole genome shotgun (WGS) entry which is preliminary data.</text>
</comment>
<dbReference type="EMBL" id="BTGU01000114">
    <property type="protein sequence ID" value="GMN61570.1"/>
    <property type="molecule type" value="Genomic_DNA"/>
</dbReference>
<protein>
    <recommendedName>
        <fullName evidence="1">Transposase MuDR plant domain-containing protein</fullName>
    </recommendedName>
</protein>
<evidence type="ECO:0000313" key="3">
    <source>
        <dbReference type="Proteomes" id="UP001187192"/>
    </source>
</evidence>
<dbReference type="AlphaFoldDB" id="A0AA88DUT9"/>
<accession>A0AA88DUT9</accession>
<reference evidence="2" key="1">
    <citation type="submission" date="2023-07" db="EMBL/GenBank/DDBJ databases">
        <title>draft genome sequence of fig (Ficus carica).</title>
        <authorList>
            <person name="Takahashi T."/>
            <person name="Nishimura K."/>
        </authorList>
    </citation>
    <scope>NUCLEOTIDE SEQUENCE</scope>
</reference>
<dbReference type="Pfam" id="PF03108">
    <property type="entry name" value="DBD_Tnp_Mut"/>
    <property type="match status" value="1"/>
</dbReference>
<dbReference type="InterPro" id="IPR004332">
    <property type="entry name" value="Transposase_MuDR"/>
</dbReference>
<dbReference type="Proteomes" id="UP001187192">
    <property type="component" value="Unassembled WGS sequence"/>
</dbReference>
<evidence type="ECO:0000313" key="2">
    <source>
        <dbReference type="EMBL" id="GMN61570.1"/>
    </source>
</evidence>